<name>A0AAV2EFE4_9ROSI</name>
<dbReference type="EMBL" id="OZ034817">
    <property type="protein sequence ID" value="CAL1384663.1"/>
    <property type="molecule type" value="Genomic_DNA"/>
</dbReference>
<protein>
    <submittedName>
        <fullName evidence="2">Uncharacterized protein</fullName>
    </submittedName>
</protein>
<organism evidence="2 3">
    <name type="scientific">Linum trigynum</name>
    <dbReference type="NCBI Taxonomy" id="586398"/>
    <lineage>
        <taxon>Eukaryota</taxon>
        <taxon>Viridiplantae</taxon>
        <taxon>Streptophyta</taxon>
        <taxon>Embryophyta</taxon>
        <taxon>Tracheophyta</taxon>
        <taxon>Spermatophyta</taxon>
        <taxon>Magnoliopsida</taxon>
        <taxon>eudicotyledons</taxon>
        <taxon>Gunneridae</taxon>
        <taxon>Pentapetalae</taxon>
        <taxon>rosids</taxon>
        <taxon>fabids</taxon>
        <taxon>Malpighiales</taxon>
        <taxon>Linaceae</taxon>
        <taxon>Linum</taxon>
    </lineage>
</organism>
<dbReference type="Proteomes" id="UP001497516">
    <property type="component" value="Chromosome 4"/>
</dbReference>
<reference evidence="2 3" key="1">
    <citation type="submission" date="2024-04" db="EMBL/GenBank/DDBJ databases">
        <authorList>
            <person name="Fracassetti M."/>
        </authorList>
    </citation>
    <scope>NUCLEOTIDE SEQUENCE [LARGE SCALE GENOMIC DNA]</scope>
</reference>
<sequence length="222" mass="24986">MGLGACFRRPRRRDCYLRPHDDDECNYSSPPPPLAPSSSPPSSYSFADWIKPRCLGGGNNTPWRSEKLKLEPNSFASAASRKRKVAAEAGSGDRDGRGRRPDRVRKLKKRQGHAGGRRDDINLQEFLVRSPSRKLPPPLIAAAKNRVHPDSQIDNNTGSFSLEMPLEIEEAETAVVNNSIDEVSSSRKRRVSFRLPEEGDIFTYDPSDDDEEEHLMIGVYYF</sequence>
<evidence type="ECO:0000313" key="2">
    <source>
        <dbReference type="EMBL" id="CAL1384663.1"/>
    </source>
</evidence>
<gene>
    <name evidence="2" type="ORF">LTRI10_LOCUS25850</name>
</gene>
<dbReference type="AlphaFoldDB" id="A0AAV2EFE4"/>
<feature type="compositionally biased region" description="Pro residues" evidence="1">
    <location>
        <begin position="29"/>
        <end position="39"/>
    </location>
</feature>
<evidence type="ECO:0000313" key="3">
    <source>
        <dbReference type="Proteomes" id="UP001497516"/>
    </source>
</evidence>
<feature type="compositionally biased region" description="Basic residues" evidence="1">
    <location>
        <begin position="102"/>
        <end position="112"/>
    </location>
</feature>
<feature type="region of interest" description="Disordered" evidence="1">
    <location>
        <begin position="73"/>
        <end position="122"/>
    </location>
</feature>
<feature type="region of interest" description="Disordered" evidence="1">
    <location>
        <begin position="18"/>
        <end position="44"/>
    </location>
</feature>
<accession>A0AAV2EFE4</accession>
<keyword evidence="3" id="KW-1185">Reference proteome</keyword>
<evidence type="ECO:0000256" key="1">
    <source>
        <dbReference type="SAM" id="MobiDB-lite"/>
    </source>
</evidence>
<proteinExistence type="predicted"/>
<feature type="compositionally biased region" description="Basic and acidic residues" evidence="1">
    <location>
        <begin position="91"/>
        <end position="101"/>
    </location>
</feature>